<feature type="transmembrane region" description="Helical" evidence="1">
    <location>
        <begin position="12"/>
        <end position="31"/>
    </location>
</feature>
<sequence>MVNPVIERSVLVFSTWTALGMLSLALFLQGLEANQYGTALAGILLVIAAFVAHMVINALYRTGYTAGETALGLATFGVVALLVVIGFATGRLDERDFLACLSLVAVLMVGFLSYLVTRYGLRGAYSTFHHKPEGSADGDADGDAR</sequence>
<reference evidence="2 3" key="1">
    <citation type="submission" date="2024-02" db="EMBL/GenBank/DDBJ databases">
        <title>New especies of Spiribacter isolated from saline water.</title>
        <authorList>
            <person name="Leon M.J."/>
            <person name="De La Haba R."/>
            <person name="Sanchez-Porro C."/>
            <person name="Ventosa A."/>
        </authorList>
    </citation>
    <scope>NUCLEOTIDE SEQUENCE [LARGE SCALE GENOMIC DNA]</scope>
    <source>
        <strain evidence="3">ag22IC4-227</strain>
    </source>
</reference>
<feature type="transmembrane region" description="Helical" evidence="1">
    <location>
        <begin position="96"/>
        <end position="116"/>
    </location>
</feature>
<feature type="transmembrane region" description="Helical" evidence="1">
    <location>
        <begin position="37"/>
        <end position="59"/>
    </location>
</feature>
<proteinExistence type="predicted"/>
<keyword evidence="1" id="KW-0812">Transmembrane</keyword>
<keyword evidence="1" id="KW-1133">Transmembrane helix</keyword>
<name>A0ABV3SAL1_9GAMM</name>
<dbReference type="RefSeq" id="WP_367967214.1">
    <property type="nucleotide sequence ID" value="NZ_JBAKFJ010000001.1"/>
</dbReference>
<feature type="transmembrane region" description="Helical" evidence="1">
    <location>
        <begin position="71"/>
        <end position="90"/>
    </location>
</feature>
<protein>
    <submittedName>
        <fullName evidence="2">Uncharacterized protein</fullName>
    </submittedName>
</protein>
<organism evidence="2 3">
    <name type="scientific">Spiribacter onubensis</name>
    <dbReference type="NCBI Taxonomy" id="3122420"/>
    <lineage>
        <taxon>Bacteria</taxon>
        <taxon>Pseudomonadati</taxon>
        <taxon>Pseudomonadota</taxon>
        <taxon>Gammaproteobacteria</taxon>
        <taxon>Chromatiales</taxon>
        <taxon>Ectothiorhodospiraceae</taxon>
        <taxon>Spiribacter</taxon>
    </lineage>
</organism>
<evidence type="ECO:0000313" key="3">
    <source>
        <dbReference type="Proteomes" id="UP001556653"/>
    </source>
</evidence>
<evidence type="ECO:0000256" key="1">
    <source>
        <dbReference type="SAM" id="Phobius"/>
    </source>
</evidence>
<dbReference type="EMBL" id="JBAKFJ010000001">
    <property type="protein sequence ID" value="MEX0386752.1"/>
    <property type="molecule type" value="Genomic_DNA"/>
</dbReference>
<accession>A0ABV3SAL1</accession>
<gene>
    <name evidence="2" type="ORF">V6X64_07105</name>
</gene>
<evidence type="ECO:0000313" key="2">
    <source>
        <dbReference type="EMBL" id="MEX0386752.1"/>
    </source>
</evidence>
<keyword evidence="1" id="KW-0472">Membrane</keyword>
<dbReference type="Proteomes" id="UP001556653">
    <property type="component" value="Unassembled WGS sequence"/>
</dbReference>
<keyword evidence="3" id="KW-1185">Reference proteome</keyword>
<comment type="caution">
    <text evidence="2">The sequence shown here is derived from an EMBL/GenBank/DDBJ whole genome shotgun (WGS) entry which is preliminary data.</text>
</comment>